<keyword evidence="6 10" id="KW-0432">Leucine biosynthesis</keyword>
<comment type="pathway">
    <text evidence="3 10">Amino-acid biosynthesis; L-leucine biosynthesis; L-leucine from 3-methyl-2-oxobutanoate: step 2/4.</text>
</comment>
<evidence type="ECO:0000259" key="11">
    <source>
        <dbReference type="Pfam" id="PF00694"/>
    </source>
</evidence>
<evidence type="ECO:0000256" key="10">
    <source>
        <dbReference type="HAMAP-Rule" id="MF_01031"/>
    </source>
</evidence>
<dbReference type="PANTHER" id="PTHR43345:SF5">
    <property type="entry name" value="3-ISOPROPYLMALATE DEHYDRATASE SMALL SUBUNIT"/>
    <property type="match status" value="1"/>
</dbReference>
<dbReference type="RefSeq" id="WP_125944103.1">
    <property type="nucleotide sequence ID" value="NZ_SSTI01000002.1"/>
</dbReference>
<sequence>MEAVRTVSGKAYPWGAKNIDTDVIIPAHWLKTITRAGLGRGAFETVRAQPGNIFDDPAYAGSPILIAGDNFGCGSSREHAAWALGDMGIKAVIAPSFSDIFSGNAFKNGIVPVVLPQEAVDRLIEVAKTDEITIDLETMTVTTPFQDRFTFELDPFRRQCLMEGLDEVGLTLARDTAISKYETMLDEHRPWIAGETNASIAVEGAGRT</sequence>
<dbReference type="InterPro" id="IPR015928">
    <property type="entry name" value="Aconitase/3IPM_dehydase_swvl"/>
</dbReference>
<evidence type="ECO:0000256" key="6">
    <source>
        <dbReference type="ARBA" id="ARBA00022430"/>
    </source>
</evidence>
<evidence type="ECO:0000256" key="3">
    <source>
        <dbReference type="ARBA" id="ARBA00004729"/>
    </source>
</evidence>
<evidence type="ECO:0000256" key="7">
    <source>
        <dbReference type="ARBA" id="ARBA00022605"/>
    </source>
</evidence>
<comment type="subunit">
    <text evidence="5 10">Heterodimer of LeuC and LeuD.</text>
</comment>
<dbReference type="Pfam" id="PF00694">
    <property type="entry name" value="Aconitase_C"/>
    <property type="match status" value="1"/>
</dbReference>
<keyword evidence="7 10" id="KW-0028">Amino-acid biosynthesis</keyword>
<gene>
    <name evidence="10 12" type="primary">leuD</name>
    <name evidence="12" type="ORF">E5988_04015</name>
</gene>
<comment type="caution">
    <text evidence="12">The sequence shown here is derived from an EMBL/GenBank/DDBJ whole genome shotgun (WGS) entry which is preliminary data.</text>
</comment>
<evidence type="ECO:0000256" key="5">
    <source>
        <dbReference type="ARBA" id="ARBA00011271"/>
    </source>
</evidence>
<dbReference type="HAMAP" id="MF_01031">
    <property type="entry name" value="LeuD_type1"/>
    <property type="match status" value="1"/>
</dbReference>
<dbReference type="InterPro" id="IPR004431">
    <property type="entry name" value="3-IsopropMal_deHydase_ssu"/>
</dbReference>
<dbReference type="EMBL" id="SSTI01000002">
    <property type="protein sequence ID" value="THG41673.1"/>
    <property type="molecule type" value="Genomic_DNA"/>
</dbReference>
<name>A0ABY2QN03_9SPHN</name>
<dbReference type="SUPFAM" id="SSF52016">
    <property type="entry name" value="LeuD/IlvD-like"/>
    <property type="match status" value="1"/>
</dbReference>
<evidence type="ECO:0000256" key="4">
    <source>
        <dbReference type="ARBA" id="ARBA00009845"/>
    </source>
</evidence>
<protein>
    <recommendedName>
        <fullName evidence="10">3-isopropylmalate dehydratase small subunit</fullName>
        <ecNumber evidence="10">4.2.1.33</ecNumber>
    </recommendedName>
    <alternativeName>
        <fullName evidence="10">Alpha-IPM isomerase</fullName>
        <shortName evidence="10">IPMI</shortName>
    </alternativeName>
    <alternativeName>
        <fullName evidence="10">Isopropylmalate isomerase</fullName>
    </alternativeName>
</protein>
<accession>A0ABY2QN03</accession>
<dbReference type="InterPro" id="IPR050075">
    <property type="entry name" value="LeuD"/>
</dbReference>
<keyword evidence="9 10" id="KW-0100">Branched-chain amino acid biosynthesis</keyword>
<dbReference type="CDD" id="cd01577">
    <property type="entry name" value="IPMI_Swivel"/>
    <property type="match status" value="1"/>
</dbReference>
<feature type="domain" description="Aconitase A/isopropylmalate dehydratase small subunit swivel" evidence="11">
    <location>
        <begin position="1"/>
        <end position="118"/>
    </location>
</feature>
<comment type="catalytic activity">
    <reaction evidence="1 10">
        <text>(2R,3S)-3-isopropylmalate = (2S)-2-isopropylmalate</text>
        <dbReference type="Rhea" id="RHEA:32287"/>
        <dbReference type="ChEBI" id="CHEBI:1178"/>
        <dbReference type="ChEBI" id="CHEBI:35121"/>
        <dbReference type="EC" id="4.2.1.33"/>
    </reaction>
</comment>
<dbReference type="Gene3D" id="3.20.19.10">
    <property type="entry name" value="Aconitase, domain 4"/>
    <property type="match status" value="1"/>
</dbReference>
<dbReference type="Proteomes" id="UP000308038">
    <property type="component" value="Unassembled WGS sequence"/>
</dbReference>
<dbReference type="PANTHER" id="PTHR43345">
    <property type="entry name" value="3-ISOPROPYLMALATE DEHYDRATASE SMALL SUBUNIT 2-RELATED-RELATED"/>
    <property type="match status" value="1"/>
</dbReference>
<evidence type="ECO:0000256" key="8">
    <source>
        <dbReference type="ARBA" id="ARBA00023239"/>
    </source>
</evidence>
<evidence type="ECO:0000256" key="9">
    <source>
        <dbReference type="ARBA" id="ARBA00023304"/>
    </source>
</evidence>
<comment type="similarity">
    <text evidence="4 10">Belongs to the LeuD family. LeuD type 1 subfamily.</text>
</comment>
<dbReference type="NCBIfam" id="TIGR00171">
    <property type="entry name" value="leuD"/>
    <property type="match status" value="1"/>
</dbReference>
<evidence type="ECO:0000256" key="1">
    <source>
        <dbReference type="ARBA" id="ARBA00000491"/>
    </source>
</evidence>
<keyword evidence="13" id="KW-1185">Reference proteome</keyword>
<organism evidence="12 13">
    <name type="scientific">Sphingomonas olei</name>
    <dbReference type="NCBI Taxonomy" id="1886787"/>
    <lineage>
        <taxon>Bacteria</taxon>
        <taxon>Pseudomonadati</taxon>
        <taxon>Pseudomonadota</taxon>
        <taxon>Alphaproteobacteria</taxon>
        <taxon>Sphingomonadales</taxon>
        <taxon>Sphingomonadaceae</taxon>
        <taxon>Sphingomonas</taxon>
    </lineage>
</organism>
<evidence type="ECO:0000256" key="2">
    <source>
        <dbReference type="ARBA" id="ARBA00002695"/>
    </source>
</evidence>
<dbReference type="GO" id="GO:0003861">
    <property type="term" value="F:3-isopropylmalate dehydratase activity"/>
    <property type="evidence" value="ECO:0007669"/>
    <property type="project" value="UniProtKB-EC"/>
</dbReference>
<dbReference type="EC" id="4.2.1.33" evidence="10"/>
<dbReference type="InterPro" id="IPR000573">
    <property type="entry name" value="AconitaseA/IPMdHydase_ssu_swvl"/>
</dbReference>
<proteinExistence type="inferred from homology"/>
<reference evidence="12 13" key="1">
    <citation type="submission" date="2019-04" db="EMBL/GenBank/DDBJ databases">
        <title>Microbes associate with the intestines of laboratory mice.</title>
        <authorList>
            <person name="Navarre W."/>
            <person name="Wong E."/>
            <person name="Huang K.C."/>
            <person name="Tropini C."/>
            <person name="Ng K."/>
            <person name="Yu B."/>
        </authorList>
    </citation>
    <scope>NUCLEOTIDE SEQUENCE [LARGE SCALE GENOMIC DNA]</scope>
    <source>
        <strain evidence="12 13">NM83_B4-11</strain>
    </source>
</reference>
<evidence type="ECO:0000313" key="13">
    <source>
        <dbReference type="Proteomes" id="UP000308038"/>
    </source>
</evidence>
<keyword evidence="8 10" id="KW-0456">Lyase</keyword>
<comment type="function">
    <text evidence="2 10">Catalyzes the isomerization between 2-isopropylmalate and 3-isopropylmalate, via the formation of 2-isopropylmaleate.</text>
</comment>
<dbReference type="InterPro" id="IPR033940">
    <property type="entry name" value="IPMI_Swivel"/>
</dbReference>
<dbReference type="NCBIfam" id="NF002458">
    <property type="entry name" value="PRK01641.1"/>
    <property type="match status" value="1"/>
</dbReference>
<evidence type="ECO:0000313" key="12">
    <source>
        <dbReference type="EMBL" id="THG41673.1"/>
    </source>
</evidence>